<feature type="chain" id="PRO_5044800258" evidence="1">
    <location>
        <begin position="20"/>
        <end position="203"/>
    </location>
</feature>
<feature type="signal peptide" evidence="1">
    <location>
        <begin position="1"/>
        <end position="19"/>
    </location>
</feature>
<dbReference type="AlphaFoldDB" id="A0ABD0XMM6"/>
<protein>
    <submittedName>
        <fullName evidence="2">Uncharacterized protein</fullName>
    </submittedName>
</protein>
<evidence type="ECO:0000256" key="1">
    <source>
        <dbReference type="SAM" id="SignalP"/>
    </source>
</evidence>
<dbReference type="SUPFAM" id="SSF47266">
    <property type="entry name" value="4-helical cytokines"/>
    <property type="match status" value="1"/>
</dbReference>
<dbReference type="Proteomes" id="UP001557470">
    <property type="component" value="Unassembled WGS sequence"/>
</dbReference>
<reference evidence="2 3" key="1">
    <citation type="submission" date="2024-06" db="EMBL/GenBank/DDBJ databases">
        <authorList>
            <person name="Pan Q."/>
            <person name="Wen M."/>
            <person name="Jouanno E."/>
            <person name="Zahm M."/>
            <person name="Klopp C."/>
            <person name="Cabau C."/>
            <person name="Louis A."/>
            <person name="Berthelot C."/>
            <person name="Parey E."/>
            <person name="Roest Crollius H."/>
            <person name="Montfort J."/>
            <person name="Robinson-Rechavi M."/>
            <person name="Bouchez O."/>
            <person name="Lampietro C."/>
            <person name="Lopez Roques C."/>
            <person name="Donnadieu C."/>
            <person name="Postlethwait J."/>
            <person name="Bobe J."/>
            <person name="Verreycken H."/>
            <person name="Guiguen Y."/>
        </authorList>
    </citation>
    <scope>NUCLEOTIDE SEQUENCE [LARGE SCALE GENOMIC DNA]</scope>
    <source>
        <strain evidence="2">Up_M1</strain>
        <tissue evidence="2">Testis</tissue>
    </source>
</reference>
<dbReference type="InterPro" id="IPR040117">
    <property type="entry name" value="GCSF/MGF"/>
</dbReference>
<accession>A0ABD0XMM6</accession>
<name>A0ABD0XMM6_UMBPY</name>
<dbReference type="InterPro" id="IPR009079">
    <property type="entry name" value="4_helix_cytokine-like_core"/>
</dbReference>
<dbReference type="Gene3D" id="1.20.1250.10">
    <property type="match status" value="1"/>
</dbReference>
<proteinExistence type="predicted"/>
<dbReference type="EMBL" id="JAGEUA010000003">
    <property type="protein sequence ID" value="KAL0992691.1"/>
    <property type="molecule type" value="Genomic_DNA"/>
</dbReference>
<dbReference type="PANTHER" id="PTHR10511">
    <property type="entry name" value="GRANULOCYTE COLONY-STIMULATING FACTOR"/>
    <property type="match status" value="1"/>
</dbReference>
<gene>
    <name evidence="2" type="ORF">UPYG_G00096840</name>
</gene>
<dbReference type="PANTHER" id="PTHR10511:SF2">
    <property type="entry name" value="GRANULOCYTE COLONY-STIMULATING FACTOR"/>
    <property type="match status" value="1"/>
</dbReference>
<evidence type="ECO:0000313" key="3">
    <source>
        <dbReference type="Proteomes" id="UP001557470"/>
    </source>
</evidence>
<keyword evidence="1" id="KW-0732">Signal</keyword>
<sequence length="203" mass="22435">MNALKILGLLCSLAFLTQSAPTPEKQVDLVKRNIERARNLVDKIRQFIPGVHRSCVIIEGLTIDPPSHPTDMEYQSLVKNLNIPTAPELGTVCRQDDQNNLPLDKCLNTISAGLQLYQDVLGVLVLKVTSACQVTLLQPDIRDLLAQVNKMKESGLTNSGDQFEALVFAEGLRGDYKDKGLDRTPALLYYGCPYQQPHGLSSF</sequence>
<organism evidence="2 3">
    <name type="scientific">Umbra pygmaea</name>
    <name type="common">Eastern mudminnow</name>
    <dbReference type="NCBI Taxonomy" id="75934"/>
    <lineage>
        <taxon>Eukaryota</taxon>
        <taxon>Metazoa</taxon>
        <taxon>Chordata</taxon>
        <taxon>Craniata</taxon>
        <taxon>Vertebrata</taxon>
        <taxon>Euteleostomi</taxon>
        <taxon>Actinopterygii</taxon>
        <taxon>Neopterygii</taxon>
        <taxon>Teleostei</taxon>
        <taxon>Protacanthopterygii</taxon>
        <taxon>Esociformes</taxon>
        <taxon>Umbridae</taxon>
        <taxon>Umbra</taxon>
    </lineage>
</organism>
<evidence type="ECO:0000313" key="2">
    <source>
        <dbReference type="EMBL" id="KAL0992691.1"/>
    </source>
</evidence>
<keyword evidence="3" id="KW-1185">Reference proteome</keyword>
<comment type="caution">
    <text evidence="2">The sequence shown here is derived from an EMBL/GenBank/DDBJ whole genome shotgun (WGS) entry which is preliminary data.</text>
</comment>